<name>A0A4Z2GB06_9TELE</name>
<dbReference type="AlphaFoldDB" id="A0A4Z2GB06"/>
<accession>A0A4Z2GB06</accession>
<evidence type="ECO:0000313" key="2">
    <source>
        <dbReference type="Proteomes" id="UP000314294"/>
    </source>
</evidence>
<keyword evidence="2" id="KW-1185">Reference proteome</keyword>
<protein>
    <submittedName>
        <fullName evidence="1">Uncharacterized protein</fullName>
    </submittedName>
</protein>
<organism evidence="1 2">
    <name type="scientific">Liparis tanakae</name>
    <name type="common">Tanaka's snailfish</name>
    <dbReference type="NCBI Taxonomy" id="230148"/>
    <lineage>
        <taxon>Eukaryota</taxon>
        <taxon>Metazoa</taxon>
        <taxon>Chordata</taxon>
        <taxon>Craniata</taxon>
        <taxon>Vertebrata</taxon>
        <taxon>Euteleostomi</taxon>
        <taxon>Actinopterygii</taxon>
        <taxon>Neopterygii</taxon>
        <taxon>Teleostei</taxon>
        <taxon>Neoteleostei</taxon>
        <taxon>Acanthomorphata</taxon>
        <taxon>Eupercaria</taxon>
        <taxon>Perciformes</taxon>
        <taxon>Cottioidei</taxon>
        <taxon>Cottales</taxon>
        <taxon>Liparidae</taxon>
        <taxon>Liparis</taxon>
    </lineage>
</organism>
<dbReference type="EMBL" id="SRLO01000641">
    <property type="protein sequence ID" value="TNN49802.1"/>
    <property type="molecule type" value="Genomic_DNA"/>
</dbReference>
<comment type="caution">
    <text evidence="1">The sequence shown here is derived from an EMBL/GenBank/DDBJ whole genome shotgun (WGS) entry which is preliminary data.</text>
</comment>
<gene>
    <name evidence="1" type="ORF">EYF80_040026</name>
</gene>
<reference evidence="1 2" key="1">
    <citation type="submission" date="2019-03" db="EMBL/GenBank/DDBJ databases">
        <title>First draft genome of Liparis tanakae, snailfish: a comprehensive survey of snailfish specific genes.</title>
        <authorList>
            <person name="Kim W."/>
            <person name="Song I."/>
            <person name="Jeong J.-H."/>
            <person name="Kim D."/>
            <person name="Kim S."/>
            <person name="Ryu S."/>
            <person name="Song J.Y."/>
            <person name="Lee S.K."/>
        </authorList>
    </citation>
    <scope>NUCLEOTIDE SEQUENCE [LARGE SCALE GENOMIC DNA]</scope>
    <source>
        <tissue evidence="1">Muscle</tissue>
    </source>
</reference>
<dbReference type="OrthoDB" id="190105at2759"/>
<dbReference type="Proteomes" id="UP000314294">
    <property type="component" value="Unassembled WGS sequence"/>
</dbReference>
<sequence>MHEVNCKSRAARRLEFTGVQAYGDIEGLHTLPTAMADYRGVCLCSGSILWVGGLGAGPDNCSHLKDHILPICRSDYIQSSGYNYNIIVCVMHVEQD</sequence>
<evidence type="ECO:0000313" key="1">
    <source>
        <dbReference type="EMBL" id="TNN49802.1"/>
    </source>
</evidence>
<proteinExistence type="predicted"/>